<reference evidence="10 11" key="1">
    <citation type="journal article" date="2017" name="ISME J.">
        <title>Energy and carbon metabolisms in a deep terrestrial subsurface fluid microbial community.</title>
        <authorList>
            <person name="Momper L."/>
            <person name="Jungbluth S.P."/>
            <person name="Lee M.D."/>
            <person name="Amend J.P."/>
        </authorList>
    </citation>
    <scope>NUCLEOTIDE SEQUENCE [LARGE SCALE GENOMIC DNA]</scope>
    <source>
        <strain evidence="10">SURF_26</strain>
    </source>
</reference>
<dbReference type="GO" id="GO:0051156">
    <property type="term" value="P:glucose 6-phosphate metabolic process"/>
    <property type="evidence" value="ECO:0007669"/>
    <property type="project" value="TreeGrafter"/>
</dbReference>
<evidence type="ECO:0000256" key="9">
    <source>
        <dbReference type="RuleBase" id="RU000612"/>
    </source>
</evidence>
<dbReference type="GO" id="GO:0005829">
    <property type="term" value="C:cytosol"/>
    <property type="evidence" value="ECO:0007669"/>
    <property type="project" value="TreeGrafter"/>
</dbReference>
<dbReference type="Gene3D" id="3.40.50.10490">
    <property type="entry name" value="Glucose-6-phosphate isomerase like protein, domain 1"/>
    <property type="match status" value="2"/>
</dbReference>
<dbReference type="EC" id="5.3.1.9" evidence="8"/>
<dbReference type="CDD" id="cd05015">
    <property type="entry name" value="SIS_PGI_1"/>
    <property type="match status" value="1"/>
</dbReference>
<protein>
    <recommendedName>
        <fullName evidence="8">Glucose-6-phosphate isomerase</fullName>
        <shortName evidence="8">GPI</shortName>
        <ecNumber evidence="8">5.3.1.9</ecNumber>
    </recommendedName>
    <alternativeName>
        <fullName evidence="8">Phosphoglucose isomerase</fullName>
        <shortName evidence="8">PGI</shortName>
    </alternativeName>
    <alternativeName>
        <fullName evidence="8">Phosphohexose isomerase</fullName>
        <shortName evidence="8">PHI</shortName>
    </alternativeName>
</protein>
<dbReference type="GO" id="GO:0004347">
    <property type="term" value="F:glucose-6-phosphate isomerase activity"/>
    <property type="evidence" value="ECO:0007669"/>
    <property type="project" value="UniProtKB-UniRule"/>
</dbReference>
<dbReference type="PANTHER" id="PTHR11469">
    <property type="entry name" value="GLUCOSE-6-PHOSPHATE ISOMERASE"/>
    <property type="match status" value="1"/>
</dbReference>
<keyword evidence="6 8" id="KW-0413">Isomerase</keyword>
<evidence type="ECO:0000256" key="3">
    <source>
        <dbReference type="ARBA" id="ARBA00022432"/>
    </source>
</evidence>
<comment type="similarity">
    <text evidence="2 8 9">Belongs to the GPI family.</text>
</comment>
<feature type="active site" evidence="8">
    <location>
        <position position="441"/>
    </location>
</feature>
<dbReference type="Pfam" id="PF00342">
    <property type="entry name" value="PGI"/>
    <property type="match status" value="1"/>
</dbReference>
<comment type="pathway">
    <text evidence="1 8 9">Carbohydrate degradation; glycolysis; D-glyceraldehyde 3-phosphate and glycerone phosphate from D-glucose: step 2/4.</text>
</comment>
<feature type="active site" evidence="8">
    <location>
        <position position="327"/>
    </location>
</feature>
<gene>
    <name evidence="8" type="primary">pgi</name>
    <name evidence="10" type="ORF">C4541_07710</name>
</gene>
<dbReference type="UniPathway" id="UPA00109">
    <property type="reaction ID" value="UER00181"/>
</dbReference>
<dbReference type="PRINTS" id="PR00662">
    <property type="entry name" value="G6PISOMERASE"/>
</dbReference>
<dbReference type="InterPro" id="IPR018189">
    <property type="entry name" value="Phosphoglucose_isomerase_CS"/>
</dbReference>
<dbReference type="FunFam" id="3.40.50.10490:FF:000016">
    <property type="entry name" value="Glucose-6-phosphate isomerase"/>
    <property type="match status" value="1"/>
</dbReference>
<comment type="function">
    <text evidence="8">Catalyzes the reversible isomerization of glucose-6-phosphate to fructose-6-phosphate.</text>
</comment>
<dbReference type="PANTHER" id="PTHR11469:SF1">
    <property type="entry name" value="GLUCOSE-6-PHOSPHATE ISOMERASE"/>
    <property type="match status" value="1"/>
</dbReference>
<dbReference type="GO" id="GO:0006094">
    <property type="term" value="P:gluconeogenesis"/>
    <property type="evidence" value="ECO:0007669"/>
    <property type="project" value="UniProtKB-UniRule"/>
</dbReference>
<dbReference type="Proteomes" id="UP000266426">
    <property type="component" value="Unassembled WGS sequence"/>
</dbReference>
<dbReference type="SUPFAM" id="SSF53697">
    <property type="entry name" value="SIS domain"/>
    <property type="match status" value="1"/>
</dbReference>
<comment type="caution">
    <text evidence="10">The sequence shown here is derived from an EMBL/GenBank/DDBJ whole genome shotgun (WGS) entry which is preliminary data.</text>
</comment>
<evidence type="ECO:0000256" key="2">
    <source>
        <dbReference type="ARBA" id="ARBA00006604"/>
    </source>
</evidence>
<evidence type="ECO:0000313" key="10">
    <source>
        <dbReference type="EMBL" id="RJP58591.1"/>
    </source>
</evidence>
<dbReference type="UniPathway" id="UPA00138"/>
<dbReference type="PROSITE" id="PS51463">
    <property type="entry name" value="P_GLUCOSE_ISOMERASE_3"/>
    <property type="match status" value="1"/>
</dbReference>
<keyword evidence="4 8" id="KW-0963">Cytoplasm</keyword>
<keyword evidence="5 8" id="KW-0324">Glycolysis</keyword>
<dbReference type="CDD" id="cd05016">
    <property type="entry name" value="SIS_PGI_2"/>
    <property type="match status" value="1"/>
</dbReference>
<comment type="catalytic activity">
    <reaction evidence="7 8 9">
        <text>alpha-D-glucose 6-phosphate = beta-D-fructose 6-phosphate</text>
        <dbReference type="Rhea" id="RHEA:11816"/>
        <dbReference type="ChEBI" id="CHEBI:57634"/>
        <dbReference type="ChEBI" id="CHEBI:58225"/>
        <dbReference type="EC" id="5.3.1.9"/>
    </reaction>
</comment>
<accession>A0A3A4RAN3</accession>
<evidence type="ECO:0000256" key="6">
    <source>
        <dbReference type="ARBA" id="ARBA00023235"/>
    </source>
</evidence>
<dbReference type="GO" id="GO:0097367">
    <property type="term" value="F:carbohydrate derivative binding"/>
    <property type="evidence" value="ECO:0007669"/>
    <property type="project" value="InterPro"/>
</dbReference>
<dbReference type="GO" id="GO:0006096">
    <property type="term" value="P:glycolytic process"/>
    <property type="evidence" value="ECO:0007669"/>
    <property type="project" value="UniProtKB-UniRule"/>
</dbReference>
<keyword evidence="3 8" id="KW-0312">Gluconeogenesis</keyword>
<dbReference type="InterPro" id="IPR001672">
    <property type="entry name" value="G6P_Isomerase"/>
</dbReference>
<dbReference type="PROSITE" id="PS00174">
    <property type="entry name" value="P_GLUCOSE_ISOMERASE_2"/>
    <property type="match status" value="1"/>
</dbReference>
<sequence>MKLYSSSCGIELDFSNACAGRIGYAGGITEDDLNSVRQKAQAAHSAVEKVRAEGTLGFLKLPYTDPKLVQEIKHLAADIERNYSDFVVLGIGGSALGNIAVHSALNHPFYNNVPGESHPRLFVLDNVDPEYISAVMDMLPLEKTCFNVITKSGTTAETMSQFLLFRQLIIDRLGYDAFKKQVVATTDPSSGVLRKIANDEGLRTLPIPPDVGGRFSVLTAVGLLSAAVTGINISDLLEGARLMDEECRKPEMTENPAVMNAVVQYIMDTIKMRPMAVMMPYVQSLRDFADWFRQLLAESIGKKFDRDGNVVHVGTTPIKALGATDQHSQIQLYMEGPEDKFITFLGVKKYRTDLTIPAAYTEIEKLSFLANKTFSRLIHAEQQATSEALANNGRPNCTITLDEISAKSIGALLYLFEYQIAIAGELYNINAFDQPGVEEGKILTYQKMTC</sequence>
<dbReference type="EMBL" id="QZJZ01000064">
    <property type="protein sequence ID" value="RJP58591.1"/>
    <property type="molecule type" value="Genomic_DNA"/>
</dbReference>
<dbReference type="FunFam" id="3.40.50.10490:FF:000071">
    <property type="entry name" value="Glucose-6-phosphate isomerase"/>
    <property type="match status" value="1"/>
</dbReference>
<feature type="active site" description="Proton donor" evidence="8">
    <location>
        <position position="298"/>
    </location>
</feature>
<evidence type="ECO:0000256" key="4">
    <source>
        <dbReference type="ARBA" id="ARBA00022490"/>
    </source>
</evidence>
<proteinExistence type="inferred from homology"/>
<dbReference type="HAMAP" id="MF_00473">
    <property type="entry name" value="G6P_isomerase"/>
    <property type="match status" value="1"/>
</dbReference>
<organism evidence="10 11">
    <name type="scientific">Candidatus Auribacter fodinae</name>
    <dbReference type="NCBI Taxonomy" id="2093366"/>
    <lineage>
        <taxon>Bacteria</taxon>
        <taxon>Pseudomonadati</taxon>
        <taxon>Candidatus Auribacterota</taxon>
        <taxon>Candidatus Auribacteria</taxon>
        <taxon>Candidatus Auribacterales</taxon>
        <taxon>Candidatus Auribacteraceae</taxon>
        <taxon>Candidatus Auribacter</taxon>
    </lineage>
</organism>
<comment type="subcellular location">
    <subcellularLocation>
        <location evidence="8">Cytoplasm</location>
    </subcellularLocation>
</comment>
<evidence type="ECO:0000256" key="5">
    <source>
        <dbReference type="ARBA" id="ARBA00023152"/>
    </source>
</evidence>
<dbReference type="InterPro" id="IPR035476">
    <property type="entry name" value="SIS_PGI_1"/>
</dbReference>
<dbReference type="InterPro" id="IPR035482">
    <property type="entry name" value="SIS_PGI_2"/>
</dbReference>
<evidence type="ECO:0000313" key="11">
    <source>
        <dbReference type="Proteomes" id="UP000266426"/>
    </source>
</evidence>
<evidence type="ECO:0000256" key="1">
    <source>
        <dbReference type="ARBA" id="ARBA00004926"/>
    </source>
</evidence>
<evidence type="ECO:0000256" key="7">
    <source>
        <dbReference type="ARBA" id="ARBA00029321"/>
    </source>
</evidence>
<dbReference type="InterPro" id="IPR046348">
    <property type="entry name" value="SIS_dom_sf"/>
</dbReference>
<dbReference type="GO" id="GO:0048029">
    <property type="term" value="F:monosaccharide binding"/>
    <property type="evidence" value="ECO:0007669"/>
    <property type="project" value="TreeGrafter"/>
</dbReference>
<name>A0A3A4RAN3_9BACT</name>
<dbReference type="AlphaFoldDB" id="A0A3A4RAN3"/>
<comment type="pathway">
    <text evidence="8">Carbohydrate biosynthesis; gluconeogenesis.</text>
</comment>
<evidence type="ECO:0000256" key="8">
    <source>
        <dbReference type="HAMAP-Rule" id="MF_00473"/>
    </source>
</evidence>